<feature type="compositionally biased region" description="Basic and acidic residues" evidence="1">
    <location>
        <begin position="32"/>
        <end position="42"/>
    </location>
</feature>
<evidence type="ECO:0000313" key="3">
    <source>
        <dbReference type="Proteomes" id="UP000198755"/>
    </source>
</evidence>
<evidence type="ECO:0000313" key="2">
    <source>
        <dbReference type="EMBL" id="SFK25311.1"/>
    </source>
</evidence>
<reference evidence="2 3" key="1">
    <citation type="submission" date="2016-10" db="EMBL/GenBank/DDBJ databases">
        <authorList>
            <person name="de Groot N.N."/>
        </authorList>
    </citation>
    <scope>NUCLEOTIDE SEQUENCE [LARGE SCALE GENOMIC DNA]</scope>
    <source>
        <strain evidence="2 3">NE2</strain>
    </source>
</reference>
<feature type="region of interest" description="Disordered" evidence="1">
    <location>
        <begin position="1"/>
        <end position="89"/>
    </location>
</feature>
<protein>
    <submittedName>
        <fullName evidence="2">Uncharacterized protein</fullName>
    </submittedName>
</protein>
<keyword evidence="3" id="KW-1185">Reference proteome</keyword>
<evidence type="ECO:0000256" key="1">
    <source>
        <dbReference type="SAM" id="MobiDB-lite"/>
    </source>
</evidence>
<dbReference type="OrthoDB" id="7224539at2"/>
<accession>A0A1I3Y1Z1</accession>
<dbReference type="EMBL" id="FOSN01000004">
    <property type="protein sequence ID" value="SFK25311.1"/>
    <property type="molecule type" value="Genomic_DNA"/>
</dbReference>
<proteinExistence type="predicted"/>
<feature type="compositionally biased region" description="Basic and acidic residues" evidence="1">
    <location>
        <begin position="10"/>
        <end position="23"/>
    </location>
</feature>
<dbReference type="Proteomes" id="UP000198755">
    <property type="component" value="Unassembled WGS sequence"/>
</dbReference>
<organism evidence="2 3">
    <name type="scientific">Methylocapsa palsarum</name>
    <dbReference type="NCBI Taxonomy" id="1612308"/>
    <lineage>
        <taxon>Bacteria</taxon>
        <taxon>Pseudomonadati</taxon>
        <taxon>Pseudomonadota</taxon>
        <taxon>Alphaproteobacteria</taxon>
        <taxon>Hyphomicrobiales</taxon>
        <taxon>Beijerinckiaceae</taxon>
        <taxon>Methylocapsa</taxon>
    </lineage>
</organism>
<dbReference type="AlphaFoldDB" id="A0A1I3Y1Z1"/>
<name>A0A1I3Y1Z1_9HYPH</name>
<feature type="compositionally biased region" description="Basic and acidic residues" evidence="1">
    <location>
        <begin position="80"/>
        <end position="89"/>
    </location>
</feature>
<gene>
    <name evidence="2" type="ORF">SAMN05444581_104218</name>
</gene>
<sequence>MANEQNNRGGAHEQQVKAGEQSHKNTSGSSKGEGRERAKGENETGSGSTRGGSHEQHVKNGEQSHKGGSGSSNQGGSHVKAGEQSHKNR</sequence>
<feature type="compositionally biased region" description="Basic and acidic residues" evidence="1">
    <location>
        <begin position="52"/>
        <end position="65"/>
    </location>
</feature>